<proteinExistence type="predicted"/>
<name>A0A364KTD3_TALAM</name>
<evidence type="ECO:0000313" key="3">
    <source>
        <dbReference type="EMBL" id="RAO66803.1"/>
    </source>
</evidence>
<organism evidence="3 4">
    <name type="scientific">Talaromyces amestolkiae</name>
    <dbReference type="NCBI Taxonomy" id="1196081"/>
    <lineage>
        <taxon>Eukaryota</taxon>
        <taxon>Fungi</taxon>
        <taxon>Dikarya</taxon>
        <taxon>Ascomycota</taxon>
        <taxon>Pezizomycotina</taxon>
        <taxon>Eurotiomycetes</taxon>
        <taxon>Eurotiomycetidae</taxon>
        <taxon>Eurotiales</taxon>
        <taxon>Trichocomaceae</taxon>
        <taxon>Talaromyces</taxon>
        <taxon>Talaromyces sect. Talaromyces</taxon>
    </lineage>
</organism>
<protein>
    <recommendedName>
        <fullName evidence="2">Helicase C-terminal domain-containing protein</fullName>
    </recommendedName>
</protein>
<feature type="compositionally biased region" description="Basic and acidic residues" evidence="1">
    <location>
        <begin position="456"/>
        <end position="478"/>
    </location>
</feature>
<evidence type="ECO:0000259" key="2">
    <source>
        <dbReference type="PROSITE" id="PS51194"/>
    </source>
</evidence>
<dbReference type="SMART" id="SM00490">
    <property type="entry name" value="HELICc"/>
    <property type="match status" value="1"/>
</dbReference>
<gene>
    <name evidence="3" type="ORF">BHQ10_002815</name>
</gene>
<dbReference type="Proteomes" id="UP000249363">
    <property type="component" value="Unassembled WGS sequence"/>
</dbReference>
<dbReference type="Gene3D" id="3.40.50.300">
    <property type="entry name" value="P-loop containing nucleotide triphosphate hydrolases"/>
    <property type="match status" value="1"/>
</dbReference>
<dbReference type="EMBL" id="MIKG01000004">
    <property type="protein sequence ID" value="RAO66803.1"/>
    <property type="molecule type" value="Genomic_DNA"/>
</dbReference>
<feature type="domain" description="Helicase C-terminal" evidence="2">
    <location>
        <begin position="243"/>
        <end position="426"/>
    </location>
</feature>
<dbReference type="Pfam" id="PF00271">
    <property type="entry name" value="Helicase_C"/>
    <property type="match status" value="1"/>
</dbReference>
<dbReference type="STRING" id="1196081.A0A364KTD3"/>
<dbReference type="AlphaFoldDB" id="A0A364KTD3"/>
<reference evidence="3 4" key="1">
    <citation type="journal article" date="2017" name="Biotechnol. Biofuels">
        <title>Differential beta-glucosidase expression as a function of carbon source availability in Talaromyces amestolkiae: a genomic and proteomic approach.</title>
        <authorList>
            <person name="de Eugenio L.I."/>
            <person name="Mendez-Liter J.A."/>
            <person name="Nieto-Dominguez M."/>
            <person name="Alonso L."/>
            <person name="Gil-Munoz J."/>
            <person name="Barriuso J."/>
            <person name="Prieto A."/>
            <person name="Martinez M.J."/>
        </authorList>
    </citation>
    <scope>NUCLEOTIDE SEQUENCE [LARGE SCALE GENOMIC DNA]</scope>
    <source>
        <strain evidence="3 4">CIB</strain>
    </source>
</reference>
<comment type="caution">
    <text evidence="3">The sequence shown here is derived from an EMBL/GenBank/DDBJ whole genome shotgun (WGS) entry which is preliminary data.</text>
</comment>
<dbReference type="InterPro" id="IPR001650">
    <property type="entry name" value="Helicase_C-like"/>
</dbReference>
<evidence type="ECO:0000313" key="4">
    <source>
        <dbReference type="Proteomes" id="UP000249363"/>
    </source>
</evidence>
<dbReference type="RefSeq" id="XP_040731319.1">
    <property type="nucleotide sequence ID" value="XM_040875002.1"/>
</dbReference>
<dbReference type="SUPFAM" id="SSF52540">
    <property type="entry name" value="P-loop containing nucleoside triphosphate hydrolases"/>
    <property type="match status" value="1"/>
</dbReference>
<dbReference type="InterPro" id="IPR027417">
    <property type="entry name" value="P-loop_NTPase"/>
</dbReference>
<dbReference type="GeneID" id="63792031"/>
<dbReference type="OrthoDB" id="3801254at2759"/>
<sequence>MFNAAQDLVGLVGLLWPAAREDLYAQAEGDPELKKVLQAIKKPGRDPTKELSKLSSSHLARIELMNTESLAKIFGYRENLHLRVAARFQPLLDLICIQRSQGSHLKTHNGESVKLGTLFKKIHYCIAKAEFHPAEEVEYQMWHRAAANEYVSAGEKTDIKIAPPTAAVRKSSRDQKDFPVSTIPLRKLAMANFSTKLARLNAIMEAIGGDTHVATLRLWRAKGINAEMIHRITRGKGERLAATAEELLSFFSEGSPALRVAFQEVLKAKVIEQLNKAQFNQHQKLIIGEVIPANAFFLETVLRALLIDARVFHADLSHQAKGQMVDLFNDAKSTLKVLIMLYDVGAVGLNLHKACNRVLISSLPRSRCQESQLAGRALRITSEFPLTVVRRWTPNSHDQFRGARQAEKATLQLAANAQDRSIQRLIIQLLQALQPEIDQCHQSAEGKDLLREMTARNQKRSEAATEVIREKRSRRAPERYASLKYDSRGGILPHSSSSETAGLDSDDESIVHEEDRDEEYEIPDDIDSEDEMLDTNWEEEDLNTDLEVDNDVANFVNENHPDDETRHKLALLQLPPHKTWTEKDLENELFMRVGLHLLYNKIHGGSSLHLERSIHIAYLQFPQKVIDTMKGYTEATEKQMETAMSI</sequence>
<accession>A0A364KTD3</accession>
<keyword evidence="4" id="KW-1185">Reference proteome</keyword>
<feature type="compositionally biased region" description="Acidic residues" evidence="1">
    <location>
        <begin position="515"/>
        <end position="528"/>
    </location>
</feature>
<dbReference type="PROSITE" id="PS51194">
    <property type="entry name" value="HELICASE_CTER"/>
    <property type="match status" value="1"/>
</dbReference>
<feature type="region of interest" description="Disordered" evidence="1">
    <location>
        <begin position="456"/>
        <end position="528"/>
    </location>
</feature>
<evidence type="ECO:0000256" key="1">
    <source>
        <dbReference type="SAM" id="MobiDB-lite"/>
    </source>
</evidence>